<dbReference type="OMA" id="PMIQETF"/>
<dbReference type="Proteomes" id="UP000195402">
    <property type="component" value="Unassembled WGS sequence"/>
</dbReference>
<proteinExistence type="predicted"/>
<dbReference type="InParanoid" id="A0A200PRM9"/>
<comment type="caution">
    <text evidence="4">The sequence shown here is derived from an EMBL/GenBank/DDBJ whole genome shotgun (WGS) entry which is preliminary data.</text>
</comment>
<feature type="region of interest" description="Disordered" evidence="1">
    <location>
        <begin position="158"/>
        <end position="179"/>
    </location>
</feature>
<feature type="region of interest" description="Disordered" evidence="1">
    <location>
        <begin position="794"/>
        <end position="816"/>
    </location>
</feature>
<dbReference type="PANTHER" id="PTHR31105">
    <property type="entry name" value="EXTRA-LARGE G-PROTEIN-LIKE"/>
    <property type="match status" value="1"/>
</dbReference>
<name>A0A200PRM9_MACCD</name>
<feature type="domain" description="Enhanced disease resistance 4-like N-terminal" evidence="3">
    <location>
        <begin position="6"/>
        <end position="38"/>
    </location>
</feature>
<feature type="domain" description="Probable zinc-ribbon" evidence="2">
    <location>
        <begin position="529"/>
        <end position="571"/>
    </location>
</feature>
<feature type="region of interest" description="Disordered" evidence="1">
    <location>
        <begin position="714"/>
        <end position="782"/>
    </location>
</feature>
<dbReference type="OrthoDB" id="2020426at2759"/>
<sequence length="952" mass="106335">MAEGTKVRLVRCPKCDNLLPELPDFPVYQCGGCGTALQVKAKSTTTDGSSGKSDEERVRLGSEKSVSDREIDGVEIRQRREREENSSSSSCSRSENREIMTENMATGYGARYRRQSKAPMDSSIPGGDHDLNMKNDELMKVNIQKEVGEIKPQIGIASVSQQSAQIPNWPDPRRDGMMMNPRTERIQDEGARFSAPYPDEGPSNYQKSGSNYGYGEPMLNPGSNYHYTEQLSNQGSNYRYDEQISNINNPGVSERVEYLEQDRAELLRKLEELQIQLSRSGDVTGKPNERVPPLDGRMVPPDPYGVHDSRLPVDPSGTVIAPLHPYLPDKHVRRPLYFNQSHEEVQVMKRSDMELHNFYPPMHPPSEIPGYTDPFGPQIHGRIPNQPPHRYPNRPSHDYFYGGYMDFDPETVSSYQNNTFFHHPACSCMRCYNKHWQVPAQVPPAILRDRRFQNASSNPMLYQVENPGTFGSRGYHPRNANPPPLNSRERRTTVRMSTDLDSELGGFGHGRVERAAVAKRSVRRCYPVAGGAPFISCYNCFGLLKLPRKFLQMEKNERKLKCGACSTIITVLVESKKLVCTRKNPLEVNDGPVEVAQEVILRSQGHAKRDSTNSYSDDYDNSGYNFQSMDAEPILSAIDQRLNLSGSGKIHDIPSSSTATSEGEESPDSVIARRELSSSTELSPLKTMTPPLPGSPLQEHFEYSSYQRLVDQVGKGNKSKRMDQEELVPSLPTKSTTRQNSVKDASVATEMEMSFNDTVTSQDSSETTKEEDRRKIGKGGGSFFAGFMKKSLRDSSSSMSSHSEETEIPNVSINGHPVPDRLVRKAEKRAGRIHPGQYWYDFRAGFWGVIGLPCLGIIPPSIEEFNYPMPKNCSGGTTGVFVNGRELHQKDLDLLASRGLPTTRDRSYIIEISGSVLDEDSGEELDSLGKLAPTIEKLKHGFGMKVPRVAAA</sequence>
<feature type="compositionally biased region" description="Polar residues" evidence="1">
    <location>
        <begin position="755"/>
        <end position="765"/>
    </location>
</feature>
<evidence type="ECO:0000259" key="2">
    <source>
        <dbReference type="Pfam" id="PF11331"/>
    </source>
</evidence>
<feature type="region of interest" description="Disordered" evidence="1">
    <location>
        <begin position="648"/>
        <end position="698"/>
    </location>
</feature>
<protein>
    <submittedName>
        <fullName evidence="4">Uncharacterized protein</fullName>
    </submittedName>
</protein>
<dbReference type="InterPro" id="IPR021480">
    <property type="entry name" value="Zinc_ribbon_12"/>
</dbReference>
<dbReference type="Pfam" id="PF11331">
    <property type="entry name" value="Zn_ribbon_12"/>
    <property type="match status" value="1"/>
</dbReference>
<dbReference type="PANTHER" id="PTHR31105:SF42">
    <property type="entry name" value="OS02G0258300 PROTEIN"/>
    <property type="match status" value="1"/>
</dbReference>
<dbReference type="Pfam" id="PF22910">
    <property type="entry name" value="EDR4-like_1st"/>
    <property type="match status" value="1"/>
</dbReference>
<evidence type="ECO:0000259" key="3">
    <source>
        <dbReference type="Pfam" id="PF22910"/>
    </source>
</evidence>
<feature type="region of interest" description="Disordered" evidence="1">
    <location>
        <begin position="471"/>
        <end position="491"/>
    </location>
</feature>
<evidence type="ECO:0000313" key="4">
    <source>
        <dbReference type="EMBL" id="OVA00846.1"/>
    </source>
</evidence>
<dbReference type="InterPro" id="IPR040244">
    <property type="entry name" value="EDR4-like"/>
</dbReference>
<evidence type="ECO:0000256" key="1">
    <source>
        <dbReference type="SAM" id="MobiDB-lite"/>
    </source>
</evidence>
<dbReference type="STRING" id="56857.A0A200PRM9"/>
<dbReference type="EMBL" id="MVGT01004286">
    <property type="protein sequence ID" value="OVA00846.1"/>
    <property type="molecule type" value="Genomic_DNA"/>
</dbReference>
<dbReference type="InterPro" id="IPR055126">
    <property type="entry name" value="EDR4-like_N"/>
</dbReference>
<reference evidence="4 5" key="1">
    <citation type="journal article" date="2017" name="Mol. Plant">
        <title>The Genome of Medicinal Plant Macleaya cordata Provides New Insights into Benzylisoquinoline Alkaloids Metabolism.</title>
        <authorList>
            <person name="Liu X."/>
            <person name="Liu Y."/>
            <person name="Huang P."/>
            <person name="Ma Y."/>
            <person name="Qing Z."/>
            <person name="Tang Q."/>
            <person name="Cao H."/>
            <person name="Cheng P."/>
            <person name="Zheng Y."/>
            <person name="Yuan Z."/>
            <person name="Zhou Y."/>
            <person name="Liu J."/>
            <person name="Tang Z."/>
            <person name="Zhuo Y."/>
            <person name="Zhang Y."/>
            <person name="Yu L."/>
            <person name="Huang J."/>
            <person name="Yang P."/>
            <person name="Peng Q."/>
            <person name="Zhang J."/>
            <person name="Jiang W."/>
            <person name="Zhang Z."/>
            <person name="Lin K."/>
            <person name="Ro D.K."/>
            <person name="Chen X."/>
            <person name="Xiong X."/>
            <person name="Shang Y."/>
            <person name="Huang S."/>
            <person name="Zeng J."/>
        </authorList>
    </citation>
    <scope>NUCLEOTIDE SEQUENCE [LARGE SCALE GENOMIC DNA]</scope>
    <source>
        <strain evidence="5">cv. BLH2017</strain>
        <tissue evidence="4">Root</tissue>
    </source>
</reference>
<keyword evidence="5" id="KW-1185">Reference proteome</keyword>
<dbReference type="GO" id="GO:1900150">
    <property type="term" value="P:regulation of defense response to fungus"/>
    <property type="evidence" value="ECO:0007669"/>
    <property type="project" value="InterPro"/>
</dbReference>
<feature type="compositionally biased region" description="Polar residues" evidence="1">
    <location>
        <begin position="732"/>
        <end position="743"/>
    </location>
</feature>
<feature type="compositionally biased region" description="Basic and acidic residues" evidence="1">
    <location>
        <begin position="52"/>
        <end position="85"/>
    </location>
</feature>
<dbReference type="AlphaFoldDB" id="A0A200PRM9"/>
<evidence type="ECO:0000313" key="5">
    <source>
        <dbReference type="Proteomes" id="UP000195402"/>
    </source>
</evidence>
<feature type="compositionally biased region" description="Low complexity" evidence="1">
    <location>
        <begin position="42"/>
        <end position="51"/>
    </location>
</feature>
<organism evidence="4 5">
    <name type="scientific">Macleaya cordata</name>
    <name type="common">Five-seeded plume-poppy</name>
    <name type="synonym">Bocconia cordata</name>
    <dbReference type="NCBI Taxonomy" id="56857"/>
    <lineage>
        <taxon>Eukaryota</taxon>
        <taxon>Viridiplantae</taxon>
        <taxon>Streptophyta</taxon>
        <taxon>Embryophyta</taxon>
        <taxon>Tracheophyta</taxon>
        <taxon>Spermatophyta</taxon>
        <taxon>Magnoliopsida</taxon>
        <taxon>Ranunculales</taxon>
        <taxon>Papaveraceae</taxon>
        <taxon>Papaveroideae</taxon>
        <taxon>Macleaya</taxon>
    </lineage>
</organism>
<dbReference type="FunCoup" id="A0A200PRM9">
    <property type="interactions" value="1954"/>
</dbReference>
<accession>A0A200PRM9</accession>
<feature type="region of interest" description="Disordered" evidence="1">
    <location>
        <begin position="40"/>
        <end position="96"/>
    </location>
</feature>
<gene>
    <name evidence="4" type="ORF">BVC80_1075g18</name>
</gene>